<feature type="transmembrane region" description="Helical" evidence="7">
    <location>
        <begin position="210"/>
        <end position="228"/>
    </location>
</feature>
<gene>
    <name evidence="8" type="ORF">RASY3_05120</name>
</gene>
<feature type="transmembrane region" description="Helical" evidence="7">
    <location>
        <begin position="261"/>
        <end position="278"/>
    </location>
</feature>
<dbReference type="PATRIC" id="fig|1341156.4.peg.1443"/>
<comment type="caution">
    <text evidence="8">The sequence shown here is derived from an EMBL/GenBank/DDBJ whole genome shotgun (WGS) entry which is preliminary data.</text>
</comment>
<dbReference type="Pfam" id="PF00953">
    <property type="entry name" value="Glycos_transf_4"/>
    <property type="match status" value="1"/>
</dbReference>
<feature type="transmembrane region" description="Helical" evidence="7">
    <location>
        <begin position="153"/>
        <end position="172"/>
    </location>
</feature>
<name>A0A011VVN4_RUMAL</name>
<evidence type="ECO:0000256" key="1">
    <source>
        <dbReference type="ARBA" id="ARBA00004651"/>
    </source>
</evidence>
<keyword evidence="2" id="KW-1003">Cell membrane</keyword>
<keyword evidence="9" id="KW-1185">Reference proteome</keyword>
<reference evidence="8 9" key="1">
    <citation type="submission" date="2013-06" db="EMBL/GenBank/DDBJ databases">
        <title>Rumen cellulosomics: divergent fiber-degrading strategies revealed by comparative genome-wide analysis of six Ruminococcal strains.</title>
        <authorList>
            <person name="Dassa B."/>
            <person name="Borovok I."/>
            <person name="Lamed R."/>
            <person name="Flint H."/>
            <person name="Yeoman C.J."/>
            <person name="White B."/>
            <person name="Bayer E.A."/>
        </authorList>
    </citation>
    <scope>NUCLEOTIDE SEQUENCE [LARGE SCALE GENOMIC DNA]</scope>
    <source>
        <strain evidence="8 9">SY3</strain>
    </source>
</reference>
<evidence type="ECO:0000256" key="5">
    <source>
        <dbReference type="ARBA" id="ARBA00022989"/>
    </source>
</evidence>
<dbReference type="GO" id="GO:0016780">
    <property type="term" value="F:phosphotransferase activity, for other substituted phosphate groups"/>
    <property type="evidence" value="ECO:0007669"/>
    <property type="project" value="InterPro"/>
</dbReference>
<dbReference type="GO" id="GO:0044038">
    <property type="term" value="P:cell wall macromolecule biosynthetic process"/>
    <property type="evidence" value="ECO:0007669"/>
    <property type="project" value="TreeGrafter"/>
</dbReference>
<evidence type="ECO:0000256" key="6">
    <source>
        <dbReference type="ARBA" id="ARBA00023136"/>
    </source>
</evidence>
<dbReference type="InterPro" id="IPR000715">
    <property type="entry name" value="Glycosyl_transferase_4"/>
</dbReference>
<proteinExistence type="predicted"/>
<dbReference type="EMBL" id="JEOB01000002">
    <property type="protein sequence ID" value="EXM39326.1"/>
    <property type="molecule type" value="Genomic_DNA"/>
</dbReference>
<keyword evidence="4 7" id="KW-0812">Transmembrane</keyword>
<evidence type="ECO:0008006" key="10">
    <source>
        <dbReference type="Google" id="ProtNLM"/>
    </source>
</evidence>
<dbReference type="OrthoDB" id="9805475at2"/>
<feature type="transmembrane region" description="Helical" evidence="7">
    <location>
        <begin position="6"/>
        <end position="23"/>
    </location>
</feature>
<feature type="transmembrane region" description="Helical" evidence="7">
    <location>
        <begin position="78"/>
        <end position="97"/>
    </location>
</feature>
<keyword evidence="3" id="KW-0808">Transferase</keyword>
<dbReference type="GO" id="GO:0071555">
    <property type="term" value="P:cell wall organization"/>
    <property type="evidence" value="ECO:0007669"/>
    <property type="project" value="TreeGrafter"/>
</dbReference>
<dbReference type="PANTHER" id="PTHR22926">
    <property type="entry name" value="PHOSPHO-N-ACETYLMURAMOYL-PENTAPEPTIDE-TRANSFERASE"/>
    <property type="match status" value="1"/>
</dbReference>
<dbReference type="PANTHER" id="PTHR22926:SF3">
    <property type="entry name" value="UNDECAPRENYL-PHOSPHATE ALPHA-N-ACETYLGLUCOSAMINYL 1-PHOSPHATE TRANSFERASE"/>
    <property type="match status" value="1"/>
</dbReference>
<dbReference type="Proteomes" id="UP000021369">
    <property type="component" value="Unassembled WGS sequence"/>
</dbReference>
<feature type="transmembrane region" description="Helical" evidence="7">
    <location>
        <begin position="311"/>
        <end position="331"/>
    </location>
</feature>
<feature type="transmembrane region" description="Helical" evidence="7">
    <location>
        <begin position="51"/>
        <end position="72"/>
    </location>
</feature>
<feature type="transmembrane region" description="Helical" evidence="7">
    <location>
        <begin position="118"/>
        <end position="141"/>
    </location>
</feature>
<evidence type="ECO:0000256" key="2">
    <source>
        <dbReference type="ARBA" id="ARBA00022475"/>
    </source>
</evidence>
<evidence type="ECO:0000313" key="9">
    <source>
        <dbReference type="Proteomes" id="UP000021369"/>
    </source>
</evidence>
<dbReference type="GO" id="GO:0005886">
    <property type="term" value="C:plasma membrane"/>
    <property type="evidence" value="ECO:0007669"/>
    <property type="project" value="UniProtKB-SubCell"/>
</dbReference>
<evidence type="ECO:0000256" key="7">
    <source>
        <dbReference type="SAM" id="Phobius"/>
    </source>
</evidence>
<evidence type="ECO:0000313" key="8">
    <source>
        <dbReference type="EMBL" id="EXM39326.1"/>
    </source>
</evidence>
<protein>
    <recommendedName>
        <fullName evidence="10">Phospho-N-acetylmuramoyl-pentapeptide-transferase</fullName>
    </recommendedName>
</protein>
<feature type="transmembrane region" description="Helical" evidence="7">
    <location>
        <begin position="184"/>
        <end position="204"/>
    </location>
</feature>
<dbReference type="AlphaFoldDB" id="A0A011VVN4"/>
<sequence>MKLTFIIFALQLAVGGLLGRLFIPVFRKLKTGKFEIYIGDRFKQDGSEPRGGGALMLFCFVTACFVSAAADGFNADEIRAAAFTAIFSAVLTAVGLAEDYDRDVRGGIGMKSRYRVTIKLLLCGGYTALMGLFGYSCKMVLLPFRWGYVDLGWAYIPLNALMMTLIITAAEICDCQKGIHETGVDGLCPMTMFVSFLGLFAAFGDGSREVVRVICLCAAGSCAGFLIWGAKPSKLFLGQSGGLFLGSMMCGILMLSGLHGAVLLAMAVPFIELAAHILQRAVFKRNKKLLFKGATLHEHLRNIGWSEYRITAVYAAAQAVFCAGAAAYSIYESRLVIN</sequence>
<organism evidence="8 9">
    <name type="scientific">Ruminococcus albus SY3</name>
    <dbReference type="NCBI Taxonomy" id="1341156"/>
    <lineage>
        <taxon>Bacteria</taxon>
        <taxon>Bacillati</taxon>
        <taxon>Bacillota</taxon>
        <taxon>Clostridia</taxon>
        <taxon>Eubacteriales</taxon>
        <taxon>Oscillospiraceae</taxon>
        <taxon>Ruminococcus</taxon>
    </lineage>
</organism>
<feature type="transmembrane region" description="Helical" evidence="7">
    <location>
        <begin position="235"/>
        <end position="255"/>
    </location>
</feature>
<accession>A0A011VVN4</accession>
<keyword evidence="6 7" id="KW-0472">Membrane</keyword>
<dbReference type="RefSeq" id="WP_037285766.1">
    <property type="nucleotide sequence ID" value="NZ_JEOB01000002.1"/>
</dbReference>
<comment type="subcellular location">
    <subcellularLocation>
        <location evidence="1">Cell membrane</location>
        <topology evidence="1">Multi-pass membrane protein</topology>
    </subcellularLocation>
</comment>
<evidence type="ECO:0000256" key="4">
    <source>
        <dbReference type="ARBA" id="ARBA00022692"/>
    </source>
</evidence>
<evidence type="ECO:0000256" key="3">
    <source>
        <dbReference type="ARBA" id="ARBA00022679"/>
    </source>
</evidence>
<keyword evidence="5 7" id="KW-1133">Transmembrane helix</keyword>